<dbReference type="HOGENOM" id="CLU_014555_0_0_9"/>
<dbReference type="EMBL" id="AFZC02000002">
    <property type="protein sequence ID" value="EHL09651.1"/>
    <property type="molecule type" value="Genomic_DNA"/>
</dbReference>
<evidence type="ECO:0000313" key="3">
    <source>
        <dbReference type="EMBL" id="EHL09651.1"/>
    </source>
</evidence>
<reference evidence="3" key="1">
    <citation type="submission" date="2011-08" db="EMBL/GenBank/DDBJ databases">
        <authorList>
            <consortium name="The Broad Institute Genome Sequencing Platform"/>
            <person name="Earl A."/>
            <person name="Ward D."/>
            <person name="Feldgarden M."/>
            <person name="Gevers D."/>
            <person name="Sizova M."/>
            <person name="Hazen A."/>
            <person name="Epstein S."/>
            <person name="Young S.K."/>
            <person name="Zeng Q."/>
            <person name="Gargeya S."/>
            <person name="Fitzgerald M."/>
            <person name="Haas B."/>
            <person name="Abouelleil A."/>
            <person name="Alvarado L."/>
            <person name="Arachchi H.M."/>
            <person name="Berlin A."/>
            <person name="Brown A."/>
            <person name="Chapman S.B."/>
            <person name="Chen Z."/>
            <person name="Dunbar C."/>
            <person name="Freedman E."/>
            <person name="Gearin G."/>
            <person name="Gellesch M."/>
            <person name="Goldberg J."/>
            <person name="Griggs A."/>
            <person name="Gujja S."/>
            <person name="Heiman D."/>
            <person name="Howarth C."/>
            <person name="Larson L."/>
            <person name="Lui A."/>
            <person name="MacDonald P.J.P."/>
            <person name="Montmayeur A."/>
            <person name="Murphy C."/>
            <person name="Neiman D."/>
            <person name="Pearson M."/>
            <person name="Priest M."/>
            <person name="Roberts A."/>
            <person name="Saif S."/>
            <person name="Shea T."/>
            <person name="Shenoy N."/>
            <person name="Sisk P."/>
            <person name="Stolte C."/>
            <person name="Sykes S."/>
            <person name="Wortman J."/>
            <person name="Nusbaum C."/>
            <person name="Birren B."/>
        </authorList>
    </citation>
    <scope>NUCLEOTIDE SEQUENCE [LARGE SCALE GENOMIC DNA]</scope>
    <source>
        <strain evidence="3">ACB1</strain>
    </source>
</reference>
<keyword evidence="1" id="KW-0175">Coiled coil</keyword>
<dbReference type="STRING" id="796943.HMPREF9625_01624"/>
<comment type="caution">
    <text evidence="3">The sequence shown here is derived from an EMBL/GenBank/DDBJ whole genome shotgun (WGS) entry which is preliminary data.</text>
</comment>
<dbReference type="PATRIC" id="fig|796943.3.peg.2089"/>
<feature type="coiled-coil region" evidence="1">
    <location>
        <begin position="263"/>
        <end position="318"/>
    </location>
</feature>
<dbReference type="RefSeq" id="WP_009535464.1">
    <property type="nucleotide sequence ID" value="NZ_KE148312.1"/>
</dbReference>
<evidence type="ECO:0000256" key="1">
    <source>
        <dbReference type="SAM" id="Coils"/>
    </source>
</evidence>
<keyword evidence="4" id="KW-1185">Reference proteome</keyword>
<protein>
    <submittedName>
        <fullName evidence="3">Uncharacterized protein</fullName>
    </submittedName>
</protein>
<accession>G9WQJ1</accession>
<sequence>MKKNAMNRNTEMKIEINKETKDAKRKLGKKERLIKGVAIALVLSQVLLLPMTALASEDYPRYHENYYALLSATGELKQSSVVRQYEARGMQTVTDYGKYSSIKNLSNGVDAESDGERHVFHFPNGAPETLYIEGETSEPFAILPWKIAITYELNGLEVDPSVLAGEKGLVKIHVDFTRNPDAQDYAKKNYVLIARANFSMEDILSLKAEKAEVVTLGEKKEVMFVLLPGEEDSFDIEVGSNSFSFDGLQFQMMPLRSAQVEKIKDIQDSKKEVEDSYHALKDAGNDLLSNMESSRKSLRDMEKSLHDANASVKSIQEEGRAFQEERDKSYDSLDKLTESLTPVNGNLSDLTATIGDTKKNIDGRKDSINRIQNSLRDLEESLTELRSDVPNTAKIEEAKGTVNALNGMLDSSRQATTAEVISALDQKLQGNPLHDTIMNLLQGYSGLSEKEEATKKQLRTLLSDKITPQLDALSSDTRSGMTTGIDGLSTLEDSLEEVKTLQSDLTKAATTAEELGKNANVLLENSQIAMQDLTGGLRSQDSYLRGKREETYKNLERNLDSASSAVRQGEAALGSTKSMQTAKDTMEDLVESKWEENTGEKTNLFEMDPDRAPESLVSGENENIVDVAVTLRTEEIKVDKSKEKTEESKEESGVWEKIAAVFAKMFSGLGKLFKGGK</sequence>
<gene>
    <name evidence="3" type="ORF">HMPREF9625_01624</name>
</gene>
<evidence type="ECO:0000313" key="4">
    <source>
        <dbReference type="Proteomes" id="UP000018461"/>
    </source>
</evidence>
<dbReference type="AlphaFoldDB" id="G9WQJ1"/>
<dbReference type="Gene3D" id="1.10.287.1490">
    <property type="match status" value="1"/>
</dbReference>
<evidence type="ECO:0000256" key="2">
    <source>
        <dbReference type="SAM" id="MobiDB-lite"/>
    </source>
</evidence>
<proteinExistence type="predicted"/>
<reference evidence="3" key="2">
    <citation type="submission" date="2013-03" db="EMBL/GenBank/DDBJ databases">
        <title>The Genome Sequence of Oribacterium sp. ACB1.</title>
        <authorList>
            <consortium name="The Broad Institute Genomics Platform"/>
            <consortium name="The Broad Institute Genome Sequencing Center for Infectious Disease"/>
            <person name="Earl A."/>
            <person name="Ward D."/>
            <person name="Feldgarden M."/>
            <person name="Gevers D."/>
            <person name="Sizova M."/>
            <person name="Hazen A."/>
            <person name="Epstein S."/>
            <person name="Walker B."/>
            <person name="Young S."/>
            <person name="Zeng Q."/>
            <person name="Gargeya S."/>
            <person name="Fitzgerald M."/>
            <person name="Haas B."/>
            <person name="Abouelleil A."/>
            <person name="Allen A.W."/>
            <person name="Alvarado L."/>
            <person name="Arachchi H.M."/>
            <person name="Berlin A.M."/>
            <person name="Chapman S.B."/>
            <person name="Gainer-Dewar J."/>
            <person name="Goldberg J."/>
            <person name="Griggs A."/>
            <person name="Gujja S."/>
            <person name="Hansen M."/>
            <person name="Howarth C."/>
            <person name="Imamovic A."/>
            <person name="Ireland A."/>
            <person name="Larimer J."/>
            <person name="McCowan C."/>
            <person name="Murphy C."/>
            <person name="Pearson M."/>
            <person name="Poon T.W."/>
            <person name="Priest M."/>
            <person name="Roberts A."/>
            <person name="Saif S."/>
            <person name="Shea T."/>
            <person name="Sisk P."/>
            <person name="Sykes S."/>
            <person name="Wortman J."/>
            <person name="Nusbaum C."/>
            <person name="Birren B."/>
        </authorList>
    </citation>
    <scope>NUCLEOTIDE SEQUENCE [LARGE SCALE GENOMIC DNA]</scope>
    <source>
        <strain evidence="3">ACB1</strain>
    </source>
</reference>
<name>G9WQJ1_9FIRM</name>
<feature type="region of interest" description="Disordered" evidence="2">
    <location>
        <begin position="560"/>
        <end position="581"/>
    </location>
</feature>
<organism evidence="3 4">
    <name type="scientific">Oribacterium parvum ACB1</name>
    <dbReference type="NCBI Taxonomy" id="796943"/>
    <lineage>
        <taxon>Bacteria</taxon>
        <taxon>Bacillati</taxon>
        <taxon>Bacillota</taxon>
        <taxon>Clostridia</taxon>
        <taxon>Lachnospirales</taxon>
        <taxon>Lachnospiraceae</taxon>
        <taxon>Oribacterium</taxon>
    </lineage>
</organism>
<dbReference type="Proteomes" id="UP000018461">
    <property type="component" value="Unassembled WGS sequence"/>
</dbReference>